<dbReference type="PANTHER" id="PTHR22901:SF0">
    <property type="entry name" value="SIALATE O-ACETYLESTERASE"/>
    <property type="match status" value="1"/>
</dbReference>
<dbReference type="KEGG" id="fgl:EM308_13275"/>
<dbReference type="SUPFAM" id="SSF52266">
    <property type="entry name" value="SGNH hydrolase"/>
    <property type="match status" value="1"/>
</dbReference>
<dbReference type="GO" id="GO:0005975">
    <property type="term" value="P:carbohydrate metabolic process"/>
    <property type="evidence" value="ECO:0007669"/>
    <property type="project" value="TreeGrafter"/>
</dbReference>
<keyword evidence="1" id="KW-0378">Hydrolase</keyword>
<dbReference type="Pfam" id="PF03629">
    <property type="entry name" value="SASA"/>
    <property type="match status" value="1"/>
</dbReference>
<dbReference type="EMBL" id="CP017479">
    <property type="protein sequence ID" value="AOW10394.1"/>
    <property type="molecule type" value="Genomic_DNA"/>
</dbReference>
<evidence type="ECO:0000256" key="1">
    <source>
        <dbReference type="ARBA" id="ARBA00022801"/>
    </source>
</evidence>
<evidence type="ECO:0000313" key="3">
    <source>
        <dbReference type="EMBL" id="AOW10394.1"/>
    </source>
</evidence>
<protein>
    <submittedName>
        <fullName evidence="3">Sialate O-acetylesterase</fullName>
    </submittedName>
</protein>
<evidence type="ECO:0000313" key="4">
    <source>
        <dbReference type="Proteomes" id="UP000175968"/>
    </source>
</evidence>
<organism evidence="3 4">
    <name type="scientific">Flavobacterium gilvum</name>
    <dbReference type="NCBI Taxonomy" id="1492737"/>
    <lineage>
        <taxon>Bacteria</taxon>
        <taxon>Pseudomonadati</taxon>
        <taxon>Bacteroidota</taxon>
        <taxon>Flavobacteriia</taxon>
        <taxon>Flavobacteriales</taxon>
        <taxon>Flavobacteriaceae</taxon>
        <taxon>Flavobacterium</taxon>
    </lineage>
</organism>
<dbReference type="Proteomes" id="UP000175968">
    <property type="component" value="Chromosome"/>
</dbReference>
<evidence type="ECO:0000259" key="2">
    <source>
        <dbReference type="Pfam" id="PF03629"/>
    </source>
</evidence>
<accession>A0AAC9N732</accession>
<dbReference type="Gene3D" id="3.40.50.1110">
    <property type="entry name" value="SGNH hydrolase"/>
    <property type="match status" value="1"/>
</dbReference>
<dbReference type="AlphaFoldDB" id="A0AAC9N732"/>
<gene>
    <name evidence="3" type="ORF">EM308_13275</name>
</gene>
<dbReference type="GO" id="GO:0001681">
    <property type="term" value="F:sialate O-acetylesterase activity"/>
    <property type="evidence" value="ECO:0007669"/>
    <property type="project" value="InterPro"/>
</dbReference>
<proteinExistence type="predicted"/>
<dbReference type="InterPro" id="IPR036514">
    <property type="entry name" value="SGNH_hydro_sf"/>
</dbReference>
<dbReference type="PANTHER" id="PTHR22901">
    <property type="entry name" value="SIALATE O-ACETYLESTERASE"/>
    <property type="match status" value="1"/>
</dbReference>
<dbReference type="InterPro" id="IPR039329">
    <property type="entry name" value="SIAE"/>
</dbReference>
<sequence length="477" mass="52838">MKFQKQVIIYLICFTFFGSTAFSAIKLPYLFSDNMVLQQQSNPLIWGWSTAGAQVSLVTSWNKKKIIVTADSKGKWKANVATPTAGGPFEIKISEANNSITIKNVLIGEVWLCSGQSNMEMPMKGFKDQPILGASDAIFNSDNDKIRLYTVPKAVQREAQDDSGKATWNEAEPESVTNFSATAYFFGRLLYAKLKVPIGLVCNSYGGTPVEGFMDEEALKPFPEITSFPSKTDTSQKINNKNASAVYNAMLYPFLGYTIKGCIWYQGESNYDRPKQYETLFPAFVKMLRTKSNNENLPFYYVQIAPYKNKPIESDPKLHSAYLRDAQRKALAVIPNSGMAVTLDIGDEIFIHPRDKETVGKRLAYMALAKTYGLKGFPYASPMYESVSFAGNVATVQFSNTANGLTSYGKPLSNFEIAGADKVFYPAKAVVSQGKLQVSAPEVANPVAVRYAFKDFVAGDLFNTEGFPASSFRTDDW</sequence>
<dbReference type="InterPro" id="IPR005181">
    <property type="entry name" value="SASA"/>
</dbReference>
<feature type="domain" description="Sialate O-acetylesterase" evidence="2">
    <location>
        <begin position="109"/>
        <end position="366"/>
    </location>
</feature>
<reference evidence="3 4" key="1">
    <citation type="submission" date="2016-10" db="EMBL/GenBank/DDBJ databases">
        <title>Flavobacterium gilvum sp. nov., isolated from stream water.</title>
        <authorList>
            <person name="Shin S.-K."/>
            <person name="Cho Y.-J."/>
            <person name="Yi H."/>
        </authorList>
    </citation>
    <scope>NUCLEOTIDE SEQUENCE [LARGE SCALE GENOMIC DNA]</scope>
    <source>
        <strain evidence="3 4">EM1308</strain>
    </source>
</reference>
<name>A0AAC9N732_9FLAO</name>
<keyword evidence="4" id="KW-1185">Reference proteome</keyword>